<feature type="compositionally biased region" description="Basic and acidic residues" evidence="1">
    <location>
        <begin position="73"/>
        <end position="110"/>
    </location>
</feature>
<accession>C4WP76</accession>
<comment type="caution">
    <text evidence="2">The sequence shown here is derived from an EMBL/GenBank/DDBJ whole genome shotgun (WGS) entry which is preliminary data.</text>
</comment>
<dbReference type="AlphaFoldDB" id="C4WP76"/>
<dbReference type="HOGENOM" id="CLU_2168390_0_0_5"/>
<evidence type="ECO:0000256" key="1">
    <source>
        <dbReference type="SAM" id="MobiDB-lite"/>
    </source>
</evidence>
<evidence type="ECO:0000313" key="3">
    <source>
        <dbReference type="Proteomes" id="UP000004386"/>
    </source>
</evidence>
<dbReference type="EMBL" id="ACQA01000002">
    <property type="protein sequence ID" value="EEQ94185.1"/>
    <property type="molecule type" value="Genomic_DNA"/>
</dbReference>
<gene>
    <name evidence="2" type="ORF">OINT_2001403</name>
</gene>
<organism evidence="2 3">
    <name type="scientific">Brucella intermedia LMG 3301</name>
    <dbReference type="NCBI Taxonomy" id="641118"/>
    <lineage>
        <taxon>Bacteria</taxon>
        <taxon>Pseudomonadati</taxon>
        <taxon>Pseudomonadota</taxon>
        <taxon>Alphaproteobacteria</taxon>
        <taxon>Hyphomicrobiales</taxon>
        <taxon>Brucellaceae</taxon>
        <taxon>Brucella/Ochrobactrum group</taxon>
        <taxon>Brucella</taxon>
    </lineage>
</organism>
<feature type="region of interest" description="Disordered" evidence="1">
    <location>
        <begin position="16"/>
        <end position="110"/>
    </location>
</feature>
<evidence type="ECO:0000313" key="2">
    <source>
        <dbReference type="EMBL" id="EEQ94185.1"/>
    </source>
</evidence>
<protein>
    <submittedName>
        <fullName evidence="2">Uncharacterized protein</fullName>
    </submittedName>
</protein>
<proteinExistence type="predicted"/>
<dbReference type="Proteomes" id="UP000004386">
    <property type="component" value="Unassembled WGS sequence"/>
</dbReference>
<feature type="compositionally biased region" description="Basic and acidic residues" evidence="1">
    <location>
        <begin position="40"/>
        <end position="66"/>
    </location>
</feature>
<name>C4WP76_9HYPH</name>
<reference evidence="2 3" key="1">
    <citation type="submission" date="2009-05" db="EMBL/GenBank/DDBJ databases">
        <authorList>
            <person name="Setubal J.C."/>
            <person name="Boyle S."/>
            <person name="Crasta O.R."/>
            <person name="Gillespie J.J."/>
            <person name="Kenyon R.W."/>
            <person name="Lu J."/>
            <person name="Mane S."/>
            <person name="Nagrani S."/>
            <person name="Shallom J.M."/>
            <person name="Shallom S."/>
            <person name="Shukla M."/>
            <person name="Snyder E.E."/>
            <person name="Sobral B.W."/>
            <person name="Wattam A.R."/>
            <person name="Will R."/>
            <person name="Williams K."/>
            <person name="Yoo H."/>
            <person name="Munk C."/>
            <person name="Tapia R."/>
            <person name="Green L."/>
            <person name="Rogers Y."/>
            <person name="Detter J.C."/>
            <person name="Bruce D."/>
            <person name="Brettin T.S."/>
            <person name="Tsolis R."/>
        </authorList>
    </citation>
    <scope>NUCLEOTIDE SEQUENCE [LARGE SCALE GENOMIC DNA]</scope>
    <source>
        <strain evidence="2 3">LMG 3301</strain>
    </source>
</reference>
<sequence>MFRNFISAIVPLAFTQRSRRSTKQSGVCSVGDEFQQMEAAMKHDPKAGTTDQKPKWEGPPENRPRGYEPAVDDPAKKRDAAGHNLSDPDRKNLSDALSEPKHAGRNDDDG</sequence>